<evidence type="ECO:0000313" key="1">
    <source>
        <dbReference type="EMBL" id="PNW72777.1"/>
    </source>
</evidence>
<evidence type="ECO:0000313" key="2">
    <source>
        <dbReference type="Proteomes" id="UP000006906"/>
    </source>
</evidence>
<accession>A0A2K3CWV8</accession>
<dbReference type="Gramene" id="PNW72777">
    <property type="protein sequence ID" value="PNW72777"/>
    <property type="gene ID" value="CHLRE_15g641901v5"/>
</dbReference>
<dbReference type="Proteomes" id="UP000006906">
    <property type="component" value="Chromosome 15"/>
</dbReference>
<dbReference type="RefSeq" id="XP_042916539.1">
    <property type="nucleotide sequence ID" value="XM_043070681.1"/>
</dbReference>
<dbReference type="EMBL" id="CM008976">
    <property type="protein sequence ID" value="PNW72777.1"/>
    <property type="molecule type" value="Genomic_DNA"/>
</dbReference>
<protein>
    <submittedName>
        <fullName evidence="1">Uncharacterized protein</fullName>
    </submittedName>
</protein>
<proteinExistence type="predicted"/>
<dbReference type="GeneID" id="66056463"/>
<dbReference type="KEGG" id="cre:CHLRE_15g641901v5"/>
<reference evidence="1 2" key="1">
    <citation type="journal article" date="2007" name="Science">
        <title>The Chlamydomonas genome reveals the evolution of key animal and plant functions.</title>
        <authorList>
            <person name="Merchant S.S."/>
            <person name="Prochnik S.E."/>
            <person name="Vallon O."/>
            <person name="Harris E.H."/>
            <person name="Karpowicz S.J."/>
            <person name="Witman G.B."/>
            <person name="Terry A."/>
            <person name="Salamov A."/>
            <person name="Fritz-Laylin L.K."/>
            <person name="Marechal-Drouard L."/>
            <person name="Marshall W.F."/>
            <person name="Qu L.H."/>
            <person name="Nelson D.R."/>
            <person name="Sanderfoot A.A."/>
            <person name="Spalding M.H."/>
            <person name="Kapitonov V.V."/>
            <person name="Ren Q."/>
            <person name="Ferris P."/>
            <person name="Lindquist E."/>
            <person name="Shapiro H."/>
            <person name="Lucas S.M."/>
            <person name="Grimwood J."/>
            <person name="Schmutz J."/>
            <person name="Cardol P."/>
            <person name="Cerutti H."/>
            <person name="Chanfreau G."/>
            <person name="Chen C.L."/>
            <person name="Cognat V."/>
            <person name="Croft M.T."/>
            <person name="Dent R."/>
            <person name="Dutcher S."/>
            <person name="Fernandez E."/>
            <person name="Fukuzawa H."/>
            <person name="Gonzalez-Ballester D."/>
            <person name="Gonzalez-Halphen D."/>
            <person name="Hallmann A."/>
            <person name="Hanikenne M."/>
            <person name="Hippler M."/>
            <person name="Inwood W."/>
            <person name="Jabbari K."/>
            <person name="Kalanon M."/>
            <person name="Kuras R."/>
            <person name="Lefebvre P.A."/>
            <person name="Lemaire S.D."/>
            <person name="Lobanov A.V."/>
            <person name="Lohr M."/>
            <person name="Manuell A."/>
            <person name="Meier I."/>
            <person name="Mets L."/>
            <person name="Mittag M."/>
            <person name="Mittelmeier T."/>
            <person name="Moroney J.V."/>
            <person name="Moseley J."/>
            <person name="Napoli C."/>
            <person name="Nedelcu A.M."/>
            <person name="Niyogi K."/>
            <person name="Novoselov S.V."/>
            <person name="Paulsen I.T."/>
            <person name="Pazour G."/>
            <person name="Purton S."/>
            <person name="Ral J.P."/>
            <person name="Riano-Pachon D.M."/>
            <person name="Riekhof W."/>
            <person name="Rymarquis L."/>
            <person name="Schroda M."/>
            <person name="Stern D."/>
            <person name="Umen J."/>
            <person name="Willows R."/>
            <person name="Wilson N."/>
            <person name="Zimmer S.L."/>
            <person name="Allmer J."/>
            <person name="Balk J."/>
            <person name="Bisova K."/>
            <person name="Chen C.J."/>
            <person name="Elias M."/>
            <person name="Gendler K."/>
            <person name="Hauser C."/>
            <person name="Lamb M.R."/>
            <person name="Ledford H."/>
            <person name="Long J.C."/>
            <person name="Minagawa J."/>
            <person name="Page M.D."/>
            <person name="Pan J."/>
            <person name="Pootakham W."/>
            <person name="Roje S."/>
            <person name="Rose A."/>
            <person name="Stahlberg E."/>
            <person name="Terauchi A.M."/>
            <person name="Yang P."/>
            <person name="Ball S."/>
            <person name="Bowler C."/>
            <person name="Dieckmann C.L."/>
            <person name="Gladyshev V.N."/>
            <person name="Green P."/>
            <person name="Jorgensen R."/>
            <person name="Mayfield S."/>
            <person name="Mueller-Roeber B."/>
            <person name="Rajamani S."/>
            <person name="Sayre R.T."/>
            <person name="Brokstein P."/>
            <person name="Dubchak I."/>
            <person name="Goodstein D."/>
            <person name="Hornick L."/>
            <person name="Huang Y.W."/>
            <person name="Jhaveri J."/>
            <person name="Luo Y."/>
            <person name="Martinez D."/>
            <person name="Ngau W.C."/>
            <person name="Otillar B."/>
            <person name="Poliakov A."/>
            <person name="Porter A."/>
            <person name="Szajkowski L."/>
            <person name="Werner G."/>
            <person name="Zhou K."/>
            <person name="Grigoriev I.V."/>
            <person name="Rokhsar D.S."/>
            <person name="Grossman A.R."/>
        </authorList>
    </citation>
    <scope>NUCLEOTIDE SEQUENCE [LARGE SCALE GENOMIC DNA]</scope>
    <source>
        <strain evidence="2">CC-503</strain>
    </source>
</reference>
<dbReference type="OrthoDB" id="556727at2759"/>
<sequence length="77" mass="8457">MPLRLLDRVLNKPLTPAGKPFVRLLKAMTKLPAVTLVAPPEPGAWVNWPLSGVYTSWEGKTPASFGCTEKQLENAKK</sequence>
<dbReference type="AlphaFoldDB" id="A0A2K3CWV8"/>
<keyword evidence="2" id="KW-1185">Reference proteome</keyword>
<organism evidence="1 2">
    <name type="scientific">Chlamydomonas reinhardtii</name>
    <name type="common">Chlamydomonas smithii</name>
    <dbReference type="NCBI Taxonomy" id="3055"/>
    <lineage>
        <taxon>Eukaryota</taxon>
        <taxon>Viridiplantae</taxon>
        <taxon>Chlorophyta</taxon>
        <taxon>core chlorophytes</taxon>
        <taxon>Chlorophyceae</taxon>
        <taxon>CS clade</taxon>
        <taxon>Chlamydomonadales</taxon>
        <taxon>Chlamydomonadaceae</taxon>
        <taxon>Chlamydomonas</taxon>
    </lineage>
</organism>
<name>A0A2K3CWV8_CHLRE</name>
<gene>
    <name evidence="1" type="ORF">CHLRE_15g641901v5</name>
</gene>
<dbReference type="InParanoid" id="A0A2K3CWV8"/>